<feature type="transmembrane region" description="Helical" evidence="10">
    <location>
        <begin position="21"/>
        <end position="41"/>
    </location>
</feature>
<dbReference type="FunCoup" id="A0A1V9X6R0">
    <property type="interactions" value="725"/>
</dbReference>
<keyword evidence="6 10" id="KW-1133">Transmembrane helix</keyword>
<dbReference type="GO" id="GO:0005787">
    <property type="term" value="C:signal peptidase complex"/>
    <property type="evidence" value="ECO:0007669"/>
    <property type="project" value="InterPro"/>
</dbReference>
<dbReference type="GO" id="GO:0045047">
    <property type="term" value="P:protein targeting to ER"/>
    <property type="evidence" value="ECO:0007669"/>
    <property type="project" value="TreeGrafter"/>
</dbReference>
<organism evidence="11 12">
    <name type="scientific">Tropilaelaps mercedesae</name>
    <dbReference type="NCBI Taxonomy" id="418985"/>
    <lineage>
        <taxon>Eukaryota</taxon>
        <taxon>Metazoa</taxon>
        <taxon>Ecdysozoa</taxon>
        <taxon>Arthropoda</taxon>
        <taxon>Chelicerata</taxon>
        <taxon>Arachnida</taxon>
        <taxon>Acari</taxon>
        <taxon>Parasitiformes</taxon>
        <taxon>Mesostigmata</taxon>
        <taxon>Gamasina</taxon>
        <taxon>Dermanyssoidea</taxon>
        <taxon>Laelapidae</taxon>
        <taxon>Tropilaelaps</taxon>
    </lineage>
</organism>
<gene>
    <name evidence="11" type="ORF">BIW11_12357</name>
</gene>
<evidence type="ECO:0000256" key="8">
    <source>
        <dbReference type="ARBA" id="ARBA00032913"/>
    </source>
</evidence>
<comment type="caution">
    <text evidence="11">The sequence shown here is derived from an EMBL/GenBank/DDBJ whole genome shotgun (WGS) entry which is preliminary data.</text>
</comment>
<evidence type="ECO:0000256" key="6">
    <source>
        <dbReference type="ARBA" id="ARBA00022989"/>
    </source>
</evidence>
<evidence type="ECO:0000256" key="2">
    <source>
        <dbReference type="ARBA" id="ARBA00005245"/>
    </source>
</evidence>
<evidence type="ECO:0000256" key="9">
    <source>
        <dbReference type="ARBA" id="ARBA00045204"/>
    </source>
</evidence>
<dbReference type="InterPro" id="IPR009542">
    <property type="entry name" value="Spc1/SPCS1"/>
</dbReference>
<keyword evidence="12" id="KW-1185">Reference proteome</keyword>
<evidence type="ECO:0000256" key="4">
    <source>
        <dbReference type="ARBA" id="ARBA00022692"/>
    </source>
</evidence>
<dbReference type="EMBL" id="MNPL01021632">
    <property type="protein sequence ID" value="OQR69285.1"/>
    <property type="molecule type" value="Genomic_DNA"/>
</dbReference>
<sequence length="94" mass="10856">MFSFFDSWFSMDYEGQRRAEKIFQLIIALSAVIGFFIGFIFQLFSYSVFTLVGGCVISCLICLFNWPWFHLKPLNWQKPLEVGPSSPGNSKKTK</sequence>
<evidence type="ECO:0000313" key="11">
    <source>
        <dbReference type="EMBL" id="OQR69285.1"/>
    </source>
</evidence>
<dbReference type="OrthoDB" id="263893at2759"/>
<evidence type="ECO:0000256" key="7">
    <source>
        <dbReference type="ARBA" id="ARBA00023136"/>
    </source>
</evidence>
<accession>A0A1V9X6R0</accession>
<keyword evidence="7 10" id="KW-0472">Membrane</keyword>
<proteinExistence type="inferred from homology"/>
<protein>
    <recommendedName>
        <fullName evidence="3">Signal peptidase complex subunit 1</fullName>
    </recommendedName>
    <alternativeName>
        <fullName evidence="8">Microsomal signal peptidase 12 kDa subunit</fullName>
    </alternativeName>
</protein>
<dbReference type="PANTHER" id="PTHR13202">
    <property type="entry name" value="MICROSOMAL SIGNAL PEPTIDASE 12 KDA SUBUNIT"/>
    <property type="match status" value="1"/>
</dbReference>
<name>A0A1V9X6R0_9ACAR</name>
<comment type="subcellular location">
    <subcellularLocation>
        <location evidence="1">Endoplasmic reticulum membrane</location>
        <topology evidence="1">Multi-pass membrane protein</topology>
    </subcellularLocation>
</comment>
<evidence type="ECO:0000313" key="12">
    <source>
        <dbReference type="Proteomes" id="UP000192247"/>
    </source>
</evidence>
<evidence type="ECO:0000256" key="5">
    <source>
        <dbReference type="ARBA" id="ARBA00022824"/>
    </source>
</evidence>
<dbReference type="GO" id="GO:0006465">
    <property type="term" value="P:signal peptide processing"/>
    <property type="evidence" value="ECO:0007669"/>
    <property type="project" value="InterPro"/>
</dbReference>
<dbReference type="InParanoid" id="A0A1V9X6R0"/>
<dbReference type="Pfam" id="PF06645">
    <property type="entry name" value="SPC12"/>
    <property type="match status" value="1"/>
</dbReference>
<comment type="function">
    <text evidence="9">Component of the signal peptidase complex (SPC) which catalyzes the cleavage of N-terminal signal sequences from nascent proteins as they are translocated into the lumen of the endoplasmic reticulum. Dispensable for SPC enzymatic activity.</text>
</comment>
<dbReference type="STRING" id="418985.A0A1V9X6R0"/>
<dbReference type="AlphaFoldDB" id="A0A1V9X6R0"/>
<comment type="similarity">
    <text evidence="2">Belongs to the SPCS1 family.</text>
</comment>
<reference evidence="11 12" key="1">
    <citation type="journal article" date="2017" name="Gigascience">
        <title>Draft genome of the honey bee ectoparasitic mite, Tropilaelaps mercedesae, is shaped by the parasitic life history.</title>
        <authorList>
            <person name="Dong X."/>
            <person name="Armstrong S.D."/>
            <person name="Xia D."/>
            <person name="Makepeace B.L."/>
            <person name="Darby A.C."/>
            <person name="Kadowaki T."/>
        </authorList>
    </citation>
    <scope>NUCLEOTIDE SEQUENCE [LARGE SCALE GENOMIC DNA]</scope>
    <source>
        <strain evidence="11">Wuxi-XJTLU</strain>
    </source>
</reference>
<keyword evidence="5" id="KW-0256">Endoplasmic reticulum</keyword>
<dbReference type="Proteomes" id="UP000192247">
    <property type="component" value="Unassembled WGS sequence"/>
</dbReference>
<evidence type="ECO:0000256" key="10">
    <source>
        <dbReference type="SAM" id="Phobius"/>
    </source>
</evidence>
<evidence type="ECO:0000256" key="1">
    <source>
        <dbReference type="ARBA" id="ARBA00004477"/>
    </source>
</evidence>
<dbReference type="PANTHER" id="PTHR13202:SF0">
    <property type="entry name" value="SIGNAL PEPTIDASE COMPLEX SUBUNIT 1"/>
    <property type="match status" value="1"/>
</dbReference>
<feature type="transmembrane region" description="Helical" evidence="10">
    <location>
        <begin position="47"/>
        <end position="69"/>
    </location>
</feature>
<evidence type="ECO:0000256" key="3">
    <source>
        <dbReference type="ARBA" id="ARBA00017059"/>
    </source>
</evidence>
<keyword evidence="4 10" id="KW-0812">Transmembrane</keyword>